<reference evidence="8" key="1">
    <citation type="submission" date="2023-06" db="EMBL/GenBank/DDBJ databases">
        <title>Survivors Of The Sea: Transcriptome response of Skeletonema marinoi to long-term dormancy.</title>
        <authorList>
            <person name="Pinder M.I.M."/>
            <person name="Kourtchenko O."/>
            <person name="Robertson E.K."/>
            <person name="Larsson T."/>
            <person name="Maumus F."/>
            <person name="Osuna-Cruz C.M."/>
            <person name="Vancaester E."/>
            <person name="Stenow R."/>
            <person name="Vandepoele K."/>
            <person name="Ploug H."/>
            <person name="Bruchert V."/>
            <person name="Godhe A."/>
            <person name="Topel M."/>
        </authorList>
    </citation>
    <scope>NUCLEOTIDE SEQUENCE</scope>
    <source>
        <strain evidence="8">R05AC</strain>
    </source>
</reference>
<evidence type="ECO:0000256" key="5">
    <source>
        <dbReference type="ARBA" id="ARBA00049233"/>
    </source>
</evidence>
<dbReference type="SUPFAM" id="SSF55347">
    <property type="entry name" value="Glyceraldehyde-3-phosphate dehydrogenase-like, C-terminal domain"/>
    <property type="match status" value="1"/>
</dbReference>
<evidence type="ECO:0000256" key="3">
    <source>
        <dbReference type="ARBA" id="ARBA00038984"/>
    </source>
</evidence>
<evidence type="ECO:0000256" key="2">
    <source>
        <dbReference type="ARBA" id="ARBA00023002"/>
    </source>
</evidence>
<sequence>MLHYKAAAPMVTRRLFSSQQLNPIKWGILSAGRIASDYAKAITITDGAVASAVAARCPTKAKEFATLHGIDKSYGCYHDVINSPEVDVVYIATTADHHFEWAKQSLLAGKPTVVEKPMTLRLADTKELIDLARQNNTFLMEGMWTRCFPAMHKLRQIIAAGELGRIVYCQGDFGWKFPANNLDDRIWYKESGGVTLDIGMYCAQIGRVAFPSASLKDVRATGTVKNGVDYSVMATVRYQQEDEAEDGLLQFAVTGAANTEERLVIQGTKGRAILDAPFHVPERLRVSKDQGRGETEEVVYDYPLPNDPFEVWNNPGSIGFYHQINEVGKAVKEGRNECDSYTWNDSLEVALIVDEIVDQVRGEGNDVSSSGACRQQ</sequence>
<comment type="similarity">
    <text evidence="1">Belongs to the Gfo/Idh/MocA family.</text>
</comment>
<name>A0AAD9D9Y4_9STRA</name>
<comment type="catalytic activity">
    <reaction evidence="5">
        <text>D-xylose + NADP(+) = D-xylono-1,5-lactone + NADPH + H(+)</text>
        <dbReference type="Rhea" id="RHEA:22000"/>
        <dbReference type="ChEBI" id="CHEBI:15378"/>
        <dbReference type="ChEBI" id="CHEBI:15867"/>
        <dbReference type="ChEBI" id="CHEBI:53455"/>
        <dbReference type="ChEBI" id="CHEBI:57783"/>
        <dbReference type="ChEBI" id="CHEBI:58349"/>
        <dbReference type="EC" id="1.1.1.179"/>
    </reaction>
</comment>
<dbReference type="InterPro" id="IPR000683">
    <property type="entry name" value="Gfo/Idh/MocA-like_OxRdtase_N"/>
</dbReference>
<evidence type="ECO:0000259" key="6">
    <source>
        <dbReference type="Pfam" id="PF01408"/>
    </source>
</evidence>
<evidence type="ECO:0000256" key="4">
    <source>
        <dbReference type="ARBA" id="ARBA00042988"/>
    </source>
</evidence>
<dbReference type="GO" id="GO:0000166">
    <property type="term" value="F:nucleotide binding"/>
    <property type="evidence" value="ECO:0007669"/>
    <property type="project" value="InterPro"/>
</dbReference>
<organism evidence="8 9">
    <name type="scientific">Skeletonema marinoi</name>
    <dbReference type="NCBI Taxonomy" id="267567"/>
    <lineage>
        <taxon>Eukaryota</taxon>
        <taxon>Sar</taxon>
        <taxon>Stramenopiles</taxon>
        <taxon>Ochrophyta</taxon>
        <taxon>Bacillariophyta</taxon>
        <taxon>Coscinodiscophyceae</taxon>
        <taxon>Thalassiosirophycidae</taxon>
        <taxon>Thalassiosirales</taxon>
        <taxon>Skeletonemataceae</taxon>
        <taxon>Skeletonema</taxon>
        <taxon>Skeletonema marinoi-dohrnii complex</taxon>
    </lineage>
</organism>
<dbReference type="EC" id="1.1.1.179" evidence="3"/>
<dbReference type="InterPro" id="IPR050984">
    <property type="entry name" value="Gfo/Idh/MocA_domain"/>
</dbReference>
<dbReference type="Gene3D" id="3.40.50.720">
    <property type="entry name" value="NAD(P)-binding Rossmann-like Domain"/>
    <property type="match status" value="1"/>
</dbReference>
<dbReference type="Gene3D" id="3.30.360.10">
    <property type="entry name" value="Dihydrodipicolinate Reductase, domain 2"/>
    <property type="match status" value="1"/>
</dbReference>
<protein>
    <recommendedName>
        <fullName evidence="3">D-xylose 1-dehydrogenase (NADP(+), D-xylono-1,5-lactone-forming)</fullName>
        <ecNumber evidence="3">1.1.1.179</ecNumber>
    </recommendedName>
    <alternativeName>
        <fullName evidence="4">D-xylose-NADP dehydrogenase</fullName>
    </alternativeName>
</protein>
<keyword evidence="9" id="KW-1185">Reference proteome</keyword>
<dbReference type="InterPro" id="IPR055170">
    <property type="entry name" value="GFO_IDH_MocA-like_dom"/>
</dbReference>
<proteinExistence type="inferred from homology"/>
<evidence type="ECO:0000313" key="8">
    <source>
        <dbReference type="EMBL" id="KAK1738090.1"/>
    </source>
</evidence>
<evidence type="ECO:0000313" key="9">
    <source>
        <dbReference type="Proteomes" id="UP001224775"/>
    </source>
</evidence>
<dbReference type="Proteomes" id="UP001224775">
    <property type="component" value="Unassembled WGS sequence"/>
</dbReference>
<dbReference type="AlphaFoldDB" id="A0AAD9D9Y4"/>
<comment type="caution">
    <text evidence="8">The sequence shown here is derived from an EMBL/GenBank/DDBJ whole genome shotgun (WGS) entry which is preliminary data.</text>
</comment>
<evidence type="ECO:0000259" key="7">
    <source>
        <dbReference type="Pfam" id="PF22725"/>
    </source>
</evidence>
<accession>A0AAD9D9Y4</accession>
<dbReference type="PANTHER" id="PTHR22604">
    <property type="entry name" value="OXIDOREDUCTASES"/>
    <property type="match status" value="1"/>
</dbReference>
<feature type="domain" description="Gfo/Idh/MocA-like oxidoreductase N-terminal" evidence="6">
    <location>
        <begin position="24"/>
        <end position="142"/>
    </location>
</feature>
<dbReference type="EMBL" id="JATAAI010000022">
    <property type="protein sequence ID" value="KAK1738090.1"/>
    <property type="molecule type" value="Genomic_DNA"/>
</dbReference>
<feature type="domain" description="GFO/IDH/MocA-like oxidoreductase" evidence="7">
    <location>
        <begin position="152"/>
        <end position="272"/>
    </location>
</feature>
<evidence type="ECO:0000256" key="1">
    <source>
        <dbReference type="ARBA" id="ARBA00010928"/>
    </source>
</evidence>
<keyword evidence="2 8" id="KW-0560">Oxidoreductase</keyword>
<gene>
    <name evidence="8" type="ORF">QTG54_011384</name>
</gene>
<dbReference type="Pfam" id="PF01408">
    <property type="entry name" value="GFO_IDH_MocA"/>
    <property type="match status" value="1"/>
</dbReference>
<dbReference type="PANTHER" id="PTHR22604:SF105">
    <property type="entry name" value="TRANS-1,2-DIHYDROBENZENE-1,2-DIOL DEHYDROGENASE"/>
    <property type="match status" value="1"/>
</dbReference>
<dbReference type="SUPFAM" id="SSF51735">
    <property type="entry name" value="NAD(P)-binding Rossmann-fold domains"/>
    <property type="match status" value="1"/>
</dbReference>
<dbReference type="InterPro" id="IPR036291">
    <property type="entry name" value="NAD(P)-bd_dom_sf"/>
</dbReference>
<dbReference type="Pfam" id="PF22725">
    <property type="entry name" value="GFO_IDH_MocA_C3"/>
    <property type="match status" value="1"/>
</dbReference>
<dbReference type="GO" id="GO:0047837">
    <property type="term" value="F:D-xylose 1-dehydrogenase (NADP+) activity"/>
    <property type="evidence" value="ECO:0007669"/>
    <property type="project" value="UniProtKB-EC"/>
</dbReference>